<keyword evidence="2" id="KW-0472">Membrane</keyword>
<feature type="compositionally biased region" description="Basic and acidic residues" evidence="1">
    <location>
        <begin position="737"/>
        <end position="747"/>
    </location>
</feature>
<feature type="transmembrane region" description="Helical" evidence="2">
    <location>
        <begin position="553"/>
        <end position="574"/>
    </location>
</feature>
<protein>
    <submittedName>
        <fullName evidence="4">Uncharacterized protein</fullName>
    </submittedName>
</protein>
<organism evidence="4 5">
    <name type="scientific">Rozella allomycis (strain CSF55)</name>
    <dbReference type="NCBI Taxonomy" id="988480"/>
    <lineage>
        <taxon>Eukaryota</taxon>
        <taxon>Fungi</taxon>
        <taxon>Fungi incertae sedis</taxon>
        <taxon>Cryptomycota</taxon>
        <taxon>Cryptomycota incertae sedis</taxon>
        <taxon>Rozella</taxon>
    </lineage>
</organism>
<gene>
    <name evidence="4" type="ORF">O9G_003212</name>
</gene>
<evidence type="ECO:0000256" key="1">
    <source>
        <dbReference type="SAM" id="MobiDB-lite"/>
    </source>
</evidence>
<dbReference type="EMBL" id="KE560897">
    <property type="protein sequence ID" value="EPZ35026.1"/>
    <property type="molecule type" value="Genomic_DNA"/>
</dbReference>
<feature type="signal peptide" evidence="3">
    <location>
        <begin position="1"/>
        <end position="16"/>
    </location>
</feature>
<sequence length="755" mass="87427">MLRLCAFIFFFALASSRILSPNNSDFSYVFDSDTSELIGKTREETGAYMLQVAKNQTEHNDDTMEKIFEEKMPRASWSSVRKECQARLDSFVLYYYEKYTKNLISAPEALFHMKNPAFDILLKNKCSREKFSERVAKFEESRMFFNYKMVNNFFNRCHLKRVADIKVEDFEHLNSLLTQVMGRVGLEFYFIENEDVKAKMLAEIKGKLTEFISAHMNMDKGLPLMNEHIALGRRELMAKVIIIHTVNTIVTEQNDDSKNYHIENLKKFDLIFDQNFLPTSYDDIKKYSLDVIHFPSPDQIDFVLFYFRITLNKIINNQELIETATKLFSKAVQNANQMSDFDSRKGLKFEALKKKFAELFVNEENSDSIANQATFYAFLLLNIGSNGYKDTFAISKIIISRKEITANYLKYLNDLTDYENQKEFTIGKVSINNKVIRDSGLIKSFLSSVKSTKSMVAKKSMGIKNTVTSIVSTVKGPLKRIKFFKKNIFLKLAFIAFQVFLYFYPWKVFSAVIGTTGFGYSYAVEYLKRVGNGALNEVPALFGFLKNTALKRVLQFAPLYLILVTTFKYFGIYIPLPSDELKGFGGIRYVFNPLSRKDKFWNGFKKIMHDITKRPLQFGIDSFKIYMFMPLAFTFLYHVTSWLPFLNLTSIISFVIVILSHLKDFLVEIFNLHPYYAATIYTLFSVYLYHFLKGPEDVVDGTSYVAETISGWVKNVYCATKGVCSYVASFRSKPKYLKPEDSKPEDSKPEEETEK</sequence>
<keyword evidence="5" id="KW-1185">Reference proteome</keyword>
<keyword evidence="2" id="KW-0812">Transmembrane</keyword>
<feature type="chain" id="PRO_5001705686" evidence="3">
    <location>
        <begin position="17"/>
        <end position="755"/>
    </location>
</feature>
<reference evidence="4 5" key="1">
    <citation type="journal article" date="2013" name="Curr. Biol.">
        <title>Shared signatures of parasitism and phylogenomics unite Cryptomycota and microsporidia.</title>
        <authorList>
            <person name="James T.Y."/>
            <person name="Pelin A."/>
            <person name="Bonen L."/>
            <person name="Ahrendt S."/>
            <person name="Sain D."/>
            <person name="Corradi N."/>
            <person name="Stajich J.E."/>
        </authorList>
    </citation>
    <scope>NUCLEOTIDE SEQUENCE [LARGE SCALE GENOMIC DNA]</scope>
    <source>
        <strain evidence="4 5">CSF55</strain>
    </source>
</reference>
<proteinExistence type="predicted"/>
<keyword evidence="2" id="KW-1133">Transmembrane helix</keyword>
<keyword evidence="3" id="KW-0732">Signal</keyword>
<dbReference type="AlphaFoldDB" id="A0A075B227"/>
<accession>A0A075B227</accession>
<feature type="region of interest" description="Disordered" evidence="1">
    <location>
        <begin position="735"/>
        <end position="755"/>
    </location>
</feature>
<feature type="transmembrane region" description="Helical" evidence="2">
    <location>
        <begin position="645"/>
        <end position="662"/>
    </location>
</feature>
<evidence type="ECO:0000256" key="2">
    <source>
        <dbReference type="SAM" id="Phobius"/>
    </source>
</evidence>
<dbReference type="HOGENOM" id="CLU_368871_0_0_1"/>
<feature type="transmembrane region" description="Helical" evidence="2">
    <location>
        <begin position="674"/>
        <end position="692"/>
    </location>
</feature>
<evidence type="ECO:0000313" key="5">
    <source>
        <dbReference type="Proteomes" id="UP000030755"/>
    </source>
</evidence>
<name>A0A075B227_ROZAC</name>
<dbReference type="Proteomes" id="UP000030755">
    <property type="component" value="Unassembled WGS sequence"/>
</dbReference>
<evidence type="ECO:0000256" key="3">
    <source>
        <dbReference type="SAM" id="SignalP"/>
    </source>
</evidence>
<evidence type="ECO:0000313" key="4">
    <source>
        <dbReference type="EMBL" id="EPZ35026.1"/>
    </source>
</evidence>